<dbReference type="Pfam" id="PF00847">
    <property type="entry name" value="AP2"/>
    <property type="match status" value="1"/>
</dbReference>
<evidence type="ECO:0000256" key="7">
    <source>
        <dbReference type="ARBA" id="ARBA00023242"/>
    </source>
</evidence>
<gene>
    <name evidence="11" type="ORF">MANES_01G085100v8</name>
</gene>
<dbReference type="GO" id="GO:0000976">
    <property type="term" value="F:transcription cis-regulatory region binding"/>
    <property type="evidence" value="ECO:0007669"/>
    <property type="project" value="UniProtKB-ARBA"/>
</dbReference>
<dbReference type="EMBL" id="CM004387">
    <property type="protein sequence ID" value="OAY60094.1"/>
    <property type="molecule type" value="Genomic_DNA"/>
</dbReference>
<comment type="similarity">
    <text evidence="8">Belongs to the AP2/ERF transcription factor family. ERF subfamily.</text>
</comment>
<dbReference type="GO" id="GO:0003700">
    <property type="term" value="F:DNA-binding transcription factor activity"/>
    <property type="evidence" value="ECO:0007669"/>
    <property type="project" value="InterPro"/>
</dbReference>
<evidence type="ECO:0000256" key="9">
    <source>
        <dbReference type="SAM" id="MobiDB-lite"/>
    </source>
</evidence>
<dbReference type="PANTHER" id="PTHR31190:SF499">
    <property type="entry name" value="ETHYLENE-RESPONSIVE TRANSCRIPTION FACTOR ERF105"/>
    <property type="match status" value="1"/>
</dbReference>
<dbReference type="PROSITE" id="PS51032">
    <property type="entry name" value="AP2_ERF"/>
    <property type="match status" value="1"/>
</dbReference>
<dbReference type="InterPro" id="IPR016177">
    <property type="entry name" value="DNA-bd_dom_sf"/>
</dbReference>
<sequence>MAVETVASALELIKQHLFDDLFDDPFSPVRSSSSLATSPTNLELSSSRCCSDCTQTSTSHSAISFSDCLRDDCIGVHFFEFEAKPQIINFTTPNYSDSTTSFGILSSNDFLNFESKSQTSPLNSSFQFQASRKPSSNVSLPSKTDWIQFDKPNHKTVHGYSSVAAVEVKRHYRGVRQRPWGKYAAEIRDPNRKGTRVWLGSFDTAIEAAKAYDRAAFKLRGSKAILNFPLEAGKLNTRAHEVNDTDVTDDASERKRTKTN</sequence>
<evidence type="ECO:0000259" key="10">
    <source>
        <dbReference type="PROSITE" id="PS51032"/>
    </source>
</evidence>
<protein>
    <recommendedName>
        <fullName evidence="10">AP2/ERF domain-containing protein</fullName>
    </recommendedName>
</protein>
<dbReference type="GO" id="GO:0005634">
    <property type="term" value="C:nucleus"/>
    <property type="evidence" value="ECO:0007669"/>
    <property type="project" value="UniProtKB-SubCell"/>
</dbReference>
<organism evidence="11 12">
    <name type="scientific">Manihot esculenta</name>
    <name type="common">Cassava</name>
    <name type="synonym">Jatropha manihot</name>
    <dbReference type="NCBI Taxonomy" id="3983"/>
    <lineage>
        <taxon>Eukaryota</taxon>
        <taxon>Viridiplantae</taxon>
        <taxon>Streptophyta</taxon>
        <taxon>Embryophyta</taxon>
        <taxon>Tracheophyta</taxon>
        <taxon>Spermatophyta</taxon>
        <taxon>Magnoliopsida</taxon>
        <taxon>eudicotyledons</taxon>
        <taxon>Gunneridae</taxon>
        <taxon>Pentapetalae</taxon>
        <taxon>rosids</taxon>
        <taxon>fabids</taxon>
        <taxon>Malpighiales</taxon>
        <taxon>Euphorbiaceae</taxon>
        <taxon>Crotonoideae</taxon>
        <taxon>Manihoteae</taxon>
        <taxon>Manihot</taxon>
    </lineage>
</organism>
<evidence type="ECO:0000313" key="12">
    <source>
        <dbReference type="Proteomes" id="UP000091857"/>
    </source>
</evidence>
<dbReference type="FunFam" id="3.30.730.10:FF:000001">
    <property type="entry name" value="Ethylene-responsive transcription factor 2"/>
    <property type="match status" value="1"/>
</dbReference>
<dbReference type="InterPro" id="IPR001471">
    <property type="entry name" value="AP2/ERF_dom"/>
</dbReference>
<dbReference type="AlphaFoldDB" id="A0A2C9WIW9"/>
<feature type="region of interest" description="Disordered" evidence="9">
    <location>
        <begin position="241"/>
        <end position="260"/>
    </location>
</feature>
<dbReference type="Proteomes" id="UP000091857">
    <property type="component" value="Chromosome 1"/>
</dbReference>
<dbReference type="InterPro" id="IPR044808">
    <property type="entry name" value="ERF_plant"/>
</dbReference>
<evidence type="ECO:0000256" key="4">
    <source>
        <dbReference type="ARBA" id="ARBA00023125"/>
    </source>
</evidence>
<dbReference type="SMART" id="SM00380">
    <property type="entry name" value="AP2"/>
    <property type="match status" value="1"/>
</dbReference>
<evidence type="ECO:0000313" key="11">
    <source>
        <dbReference type="EMBL" id="OAY60094.1"/>
    </source>
</evidence>
<dbReference type="OrthoDB" id="674504at2759"/>
<dbReference type="STRING" id="3983.A0A2C9WIW9"/>
<dbReference type="Gene3D" id="3.30.730.10">
    <property type="entry name" value="AP2/ERF domain"/>
    <property type="match status" value="1"/>
</dbReference>
<dbReference type="GO" id="GO:0009873">
    <property type="term" value="P:ethylene-activated signaling pathway"/>
    <property type="evidence" value="ECO:0007669"/>
    <property type="project" value="UniProtKB-KW"/>
</dbReference>
<accession>A0A2C9WIW9</accession>
<evidence type="ECO:0000256" key="2">
    <source>
        <dbReference type="ARBA" id="ARBA00022745"/>
    </source>
</evidence>
<keyword evidence="12" id="KW-1185">Reference proteome</keyword>
<dbReference type="InterPro" id="IPR036955">
    <property type="entry name" value="AP2/ERF_dom_sf"/>
</dbReference>
<dbReference type="SMR" id="A0A2C9WIW9"/>
<keyword evidence="3" id="KW-0805">Transcription regulation</keyword>
<dbReference type="SUPFAM" id="SSF54171">
    <property type="entry name" value="DNA-binding domain"/>
    <property type="match status" value="1"/>
</dbReference>
<evidence type="ECO:0000256" key="5">
    <source>
        <dbReference type="ARBA" id="ARBA00023159"/>
    </source>
</evidence>
<name>A0A2C9WIW9_MANES</name>
<dbReference type="PANTHER" id="PTHR31190">
    <property type="entry name" value="DNA-BINDING DOMAIN"/>
    <property type="match status" value="1"/>
</dbReference>
<dbReference type="CDD" id="cd00018">
    <property type="entry name" value="AP2"/>
    <property type="match status" value="1"/>
</dbReference>
<proteinExistence type="inferred from homology"/>
<keyword evidence="7" id="KW-0539">Nucleus</keyword>
<comment type="caution">
    <text evidence="11">The sequence shown here is derived from an EMBL/GenBank/DDBJ whole genome shotgun (WGS) entry which is preliminary data.</text>
</comment>
<reference evidence="12" key="1">
    <citation type="journal article" date="2016" name="Nat. Biotechnol.">
        <title>Sequencing wild and cultivated cassava and related species reveals extensive interspecific hybridization and genetic diversity.</title>
        <authorList>
            <person name="Bredeson J.V."/>
            <person name="Lyons J.B."/>
            <person name="Prochnik S.E."/>
            <person name="Wu G.A."/>
            <person name="Ha C.M."/>
            <person name="Edsinger-Gonzales E."/>
            <person name="Grimwood J."/>
            <person name="Schmutz J."/>
            <person name="Rabbi I.Y."/>
            <person name="Egesi C."/>
            <person name="Nauluvula P."/>
            <person name="Lebot V."/>
            <person name="Ndunguru J."/>
            <person name="Mkamilo G."/>
            <person name="Bart R.S."/>
            <person name="Setter T.L."/>
            <person name="Gleadow R.M."/>
            <person name="Kulakow P."/>
            <person name="Ferguson M.E."/>
            <person name="Rounsley S."/>
            <person name="Rokhsar D.S."/>
        </authorList>
    </citation>
    <scope>NUCLEOTIDE SEQUENCE [LARGE SCALE GENOMIC DNA]</scope>
    <source>
        <strain evidence="12">cv. AM560-2</strain>
    </source>
</reference>
<evidence type="ECO:0000256" key="3">
    <source>
        <dbReference type="ARBA" id="ARBA00023015"/>
    </source>
</evidence>
<dbReference type="Gramene" id="Manes.01G085100.1.v8.1">
    <property type="protein sequence ID" value="Manes.01G085100.1.v8.1.CDS.1"/>
    <property type="gene ID" value="Manes.01G085100.v8.1"/>
</dbReference>
<keyword evidence="5" id="KW-0010">Activator</keyword>
<evidence type="ECO:0000256" key="6">
    <source>
        <dbReference type="ARBA" id="ARBA00023163"/>
    </source>
</evidence>
<evidence type="ECO:0000256" key="8">
    <source>
        <dbReference type="ARBA" id="ARBA00024343"/>
    </source>
</evidence>
<dbReference type="PRINTS" id="PR00367">
    <property type="entry name" value="ETHRSPELEMNT"/>
</dbReference>
<comment type="subcellular location">
    <subcellularLocation>
        <location evidence="1">Nucleus</location>
    </subcellularLocation>
</comment>
<keyword evidence="4" id="KW-0238">DNA-binding</keyword>
<evidence type="ECO:0000256" key="1">
    <source>
        <dbReference type="ARBA" id="ARBA00004123"/>
    </source>
</evidence>
<keyword evidence="2" id="KW-0936">Ethylene signaling pathway</keyword>
<keyword evidence="6" id="KW-0804">Transcription</keyword>
<dbReference type="GO" id="GO:0006950">
    <property type="term" value="P:response to stress"/>
    <property type="evidence" value="ECO:0007669"/>
    <property type="project" value="UniProtKB-ARBA"/>
</dbReference>
<feature type="domain" description="AP2/ERF" evidence="10">
    <location>
        <begin position="171"/>
        <end position="229"/>
    </location>
</feature>